<keyword evidence="5" id="KW-1185">Reference proteome</keyword>
<dbReference type="SUPFAM" id="SSF56672">
    <property type="entry name" value="DNA/RNA polymerases"/>
    <property type="match status" value="1"/>
</dbReference>
<comment type="caution">
    <text evidence="4">The sequence shown here is derived from an EMBL/GenBank/DDBJ whole genome shotgun (WGS) entry which is preliminary data.</text>
</comment>
<dbReference type="Pfam" id="PF00817">
    <property type="entry name" value="IMS"/>
    <property type="match status" value="1"/>
</dbReference>
<accession>A0ABQ2ISA2</accession>
<dbReference type="InterPro" id="IPR043128">
    <property type="entry name" value="Rev_trsase/Diguanyl_cyclase"/>
</dbReference>
<dbReference type="InterPro" id="IPR043502">
    <property type="entry name" value="DNA/RNA_pol_sf"/>
</dbReference>
<dbReference type="Proteomes" id="UP000597656">
    <property type="component" value="Unassembled WGS sequence"/>
</dbReference>
<dbReference type="InterPro" id="IPR001126">
    <property type="entry name" value="UmuC"/>
</dbReference>
<evidence type="ECO:0000313" key="4">
    <source>
        <dbReference type="EMBL" id="GGN22985.1"/>
    </source>
</evidence>
<sequence>MADWVLHVDLDQFIAAVEVLRDPSLRGRPVVVGGNGDPTERAVVATASWSPSGDWSSPH</sequence>
<name>A0ABQ2ISA2_9PSEU</name>
<evidence type="ECO:0000256" key="2">
    <source>
        <dbReference type="ARBA" id="ARBA00025589"/>
    </source>
</evidence>
<reference evidence="5" key="1">
    <citation type="journal article" date="2019" name="Int. J. Syst. Evol. Microbiol.">
        <title>The Global Catalogue of Microorganisms (GCM) 10K type strain sequencing project: providing services to taxonomists for standard genome sequencing and annotation.</title>
        <authorList>
            <consortium name="The Broad Institute Genomics Platform"/>
            <consortium name="The Broad Institute Genome Sequencing Center for Infectious Disease"/>
            <person name="Wu L."/>
            <person name="Ma J."/>
        </authorList>
    </citation>
    <scope>NUCLEOTIDE SEQUENCE [LARGE SCALE GENOMIC DNA]</scope>
    <source>
        <strain evidence="5">CGMCC 4.7319</strain>
    </source>
</reference>
<evidence type="ECO:0000259" key="3">
    <source>
        <dbReference type="PROSITE" id="PS50173"/>
    </source>
</evidence>
<comment type="function">
    <text evidence="2">Poorly processive, error-prone DNA polymerase involved in untargeted mutagenesis. Copies undamaged DNA at stalled replication forks, which arise in vivo from mismatched or misaligned primer ends. These misaligned primers can be extended by PolIV. Exhibits no 3'-5' exonuclease (proofreading) activity. May be involved in translesional synthesis, in conjunction with the beta clamp from PolIII.</text>
</comment>
<organism evidence="4 5">
    <name type="scientific">Lentzea pudingi</name>
    <dbReference type="NCBI Taxonomy" id="1789439"/>
    <lineage>
        <taxon>Bacteria</taxon>
        <taxon>Bacillati</taxon>
        <taxon>Actinomycetota</taxon>
        <taxon>Actinomycetes</taxon>
        <taxon>Pseudonocardiales</taxon>
        <taxon>Pseudonocardiaceae</taxon>
        <taxon>Lentzea</taxon>
    </lineage>
</organism>
<dbReference type="EMBL" id="BMNC01000018">
    <property type="protein sequence ID" value="GGN22985.1"/>
    <property type="molecule type" value="Genomic_DNA"/>
</dbReference>
<dbReference type="Gene3D" id="3.40.1170.60">
    <property type="match status" value="1"/>
</dbReference>
<feature type="domain" description="UmuC" evidence="3">
    <location>
        <begin position="5"/>
        <end position="49"/>
    </location>
</feature>
<proteinExistence type="inferred from homology"/>
<gene>
    <name evidence="4" type="ORF">GCM10011609_75490</name>
</gene>
<protein>
    <recommendedName>
        <fullName evidence="3">UmuC domain-containing protein</fullName>
    </recommendedName>
</protein>
<dbReference type="PROSITE" id="PS50173">
    <property type="entry name" value="UMUC"/>
    <property type="match status" value="1"/>
</dbReference>
<evidence type="ECO:0000313" key="5">
    <source>
        <dbReference type="Proteomes" id="UP000597656"/>
    </source>
</evidence>
<comment type="similarity">
    <text evidence="1">Belongs to the DNA polymerase type-Y family.</text>
</comment>
<dbReference type="Gene3D" id="3.30.70.270">
    <property type="match status" value="1"/>
</dbReference>
<evidence type="ECO:0000256" key="1">
    <source>
        <dbReference type="ARBA" id="ARBA00010945"/>
    </source>
</evidence>